<dbReference type="Proteomes" id="UP000323426">
    <property type="component" value="Unassembled WGS sequence"/>
</dbReference>
<accession>A0A5M6CXN8</accession>
<proteinExistence type="predicted"/>
<organism evidence="1 2">
    <name type="scientific">Adhaeribacter rhizoryzae</name>
    <dbReference type="NCBI Taxonomy" id="2607907"/>
    <lineage>
        <taxon>Bacteria</taxon>
        <taxon>Pseudomonadati</taxon>
        <taxon>Bacteroidota</taxon>
        <taxon>Cytophagia</taxon>
        <taxon>Cytophagales</taxon>
        <taxon>Hymenobacteraceae</taxon>
        <taxon>Adhaeribacter</taxon>
    </lineage>
</organism>
<gene>
    <name evidence="1" type="ORF">F0145_23665</name>
</gene>
<dbReference type="RefSeq" id="WP_150092698.1">
    <property type="nucleotide sequence ID" value="NZ_VWSF01000029.1"/>
</dbReference>
<sequence>MKSTNQLWNFQQYAGLCLTTLLLCFILTSARFARTNFSGEWTLKKEKSKLIPAPGQMRMVFDQLKVMQNGNELIISRTSQAPDGQELTMEEKITLDGKESVNNFFDGAVTKKSTNKWSANEKELSISSTSTFNRDGKVVTIKSTEIWENAGSGELTIKYTSSTPKGEVKDIYVYNKM</sequence>
<name>A0A5M6CXN8_9BACT</name>
<dbReference type="AlphaFoldDB" id="A0A5M6CXN8"/>
<protein>
    <submittedName>
        <fullName evidence="1">Uncharacterized protein</fullName>
    </submittedName>
</protein>
<comment type="caution">
    <text evidence="1">The sequence shown here is derived from an EMBL/GenBank/DDBJ whole genome shotgun (WGS) entry which is preliminary data.</text>
</comment>
<evidence type="ECO:0000313" key="1">
    <source>
        <dbReference type="EMBL" id="KAA5539988.1"/>
    </source>
</evidence>
<dbReference type="EMBL" id="VWSF01000029">
    <property type="protein sequence ID" value="KAA5539988.1"/>
    <property type="molecule type" value="Genomic_DNA"/>
</dbReference>
<reference evidence="1 2" key="1">
    <citation type="submission" date="2019-09" db="EMBL/GenBank/DDBJ databases">
        <title>Genome sequence and assembly of Adhaeribacter sp.</title>
        <authorList>
            <person name="Chhetri G."/>
        </authorList>
    </citation>
    <scope>NUCLEOTIDE SEQUENCE [LARGE SCALE GENOMIC DNA]</scope>
    <source>
        <strain evidence="1 2">DK36</strain>
    </source>
</reference>
<keyword evidence="2" id="KW-1185">Reference proteome</keyword>
<evidence type="ECO:0000313" key="2">
    <source>
        <dbReference type="Proteomes" id="UP000323426"/>
    </source>
</evidence>